<reference evidence="1" key="1">
    <citation type="submission" date="2020-02" db="EMBL/GenBank/DDBJ databases">
        <authorList>
            <person name="Meier V. D."/>
        </authorList>
    </citation>
    <scope>NUCLEOTIDE SEQUENCE</scope>
    <source>
        <strain evidence="1">AVDCRST_MAG26</strain>
    </source>
</reference>
<feature type="non-terminal residue" evidence="1">
    <location>
        <position position="75"/>
    </location>
</feature>
<organism evidence="1">
    <name type="scientific">uncultured Chloroflexia bacterium</name>
    <dbReference type="NCBI Taxonomy" id="1672391"/>
    <lineage>
        <taxon>Bacteria</taxon>
        <taxon>Bacillati</taxon>
        <taxon>Chloroflexota</taxon>
        <taxon>Chloroflexia</taxon>
        <taxon>environmental samples</taxon>
    </lineage>
</organism>
<feature type="non-terminal residue" evidence="1">
    <location>
        <position position="1"/>
    </location>
</feature>
<dbReference type="AlphaFoldDB" id="A0A6J4JRG0"/>
<accession>A0A6J4JRG0</accession>
<dbReference type="EMBL" id="CADCTK010000855">
    <property type="protein sequence ID" value="CAA9285068.1"/>
    <property type="molecule type" value="Genomic_DNA"/>
</dbReference>
<gene>
    <name evidence="1" type="ORF">AVDCRST_MAG26-3665</name>
</gene>
<proteinExistence type="predicted"/>
<protein>
    <submittedName>
        <fullName evidence="1">Transcriptional regulator, Xre family</fullName>
    </submittedName>
</protein>
<name>A0A6J4JRG0_9CHLR</name>
<evidence type="ECO:0000313" key="1">
    <source>
        <dbReference type="EMBL" id="CAA9285068.1"/>
    </source>
</evidence>
<sequence length="75" mass="8715">CRWWRWAATSPARRRWSTATGWTWRGLWWASACHAGCATAWTAAAEPSRRWSTGWRWTPWWAAPRLTGSSRPRGA</sequence>